<evidence type="ECO:0000313" key="2">
    <source>
        <dbReference type="EMBL" id="KAH7230546.1"/>
    </source>
</evidence>
<dbReference type="Proteomes" id="UP000720189">
    <property type="component" value="Unassembled WGS sequence"/>
</dbReference>
<dbReference type="EMBL" id="JAGMUX010000022">
    <property type="protein sequence ID" value="KAH7230546.1"/>
    <property type="molecule type" value="Genomic_DNA"/>
</dbReference>
<dbReference type="OrthoDB" id="4158087at2759"/>
<proteinExistence type="predicted"/>
<dbReference type="PANTHER" id="PTHR37540">
    <property type="entry name" value="TRANSCRIPTION FACTOR (ACR-2), PUTATIVE-RELATED-RELATED"/>
    <property type="match status" value="1"/>
</dbReference>
<evidence type="ECO:0000313" key="3">
    <source>
        <dbReference type="Proteomes" id="UP000720189"/>
    </source>
</evidence>
<name>A0A9P9JRI2_FUSRE</name>
<dbReference type="Pfam" id="PF11951">
    <property type="entry name" value="Fungal_trans_2"/>
    <property type="match status" value="1"/>
</dbReference>
<organism evidence="2 3">
    <name type="scientific">Fusarium redolens</name>
    <dbReference type="NCBI Taxonomy" id="48865"/>
    <lineage>
        <taxon>Eukaryota</taxon>
        <taxon>Fungi</taxon>
        <taxon>Dikarya</taxon>
        <taxon>Ascomycota</taxon>
        <taxon>Pezizomycotina</taxon>
        <taxon>Sordariomycetes</taxon>
        <taxon>Hypocreomycetidae</taxon>
        <taxon>Hypocreales</taxon>
        <taxon>Nectriaceae</taxon>
        <taxon>Fusarium</taxon>
        <taxon>Fusarium redolens species complex</taxon>
    </lineage>
</organism>
<comment type="caution">
    <text evidence="2">The sequence shown here is derived from an EMBL/GenBank/DDBJ whole genome shotgun (WGS) entry which is preliminary data.</text>
</comment>
<gene>
    <name evidence="2" type="ORF">BKA55DRAFT_203942</name>
</gene>
<dbReference type="GeneID" id="70215076"/>
<dbReference type="InterPro" id="IPR021858">
    <property type="entry name" value="Fun_TF"/>
</dbReference>
<dbReference type="PANTHER" id="PTHR37540:SF5">
    <property type="entry name" value="TRANSCRIPTION FACTOR DOMAIN-CONTAINING PROTEIN"/>
    <property type="match status" value="1"/>
</dbReference>
<dbReference type="AlphaFoldDB" id="A0A9P9JRI2"/>
<accession>A0A9P9JRI2</accession>
<dbReference type="RefSeq" id="XP_046043184.1">
    <property type="nucleotide sequence ID" value="XM_046185122.1"/>
</dbReference>
<keyword evidence="1" id="KW-0539">Nucleus</keyword>
<protein>
    <submittedName>
        <fullName evidence="2">Uncharacterized protein</fullName>
    </submittedName>
</protein>
<keyword evidence="3" id="KW-1185">Reference proteome</keyword>
<sequence length="342" mass="38506">MKVAHESESHIFSLSDMHTHEVSLHSILFTASAFKEVCQGLKFSILTRYHLGETLRCIQQSLQDKSTATAMATVGAIVNLASAASSFGDIETARKHMDGLCRIFELRGGISPFETAALAEMKCQRIEICLAMTEGRKPRLLTDIQSWDSHMPESSIHVASEFTSLDPRSLTTDQRLLSIWVDLQHYSKLANESGTPIPPELFLSISTTLPNRLLRLSYKTQSTSELVRLCMLVYIKSILFSLPRLGKRMFYLSTNLEMALQEFVPLDRENSIFLLWALFVVGGCIFEDFTQAWHRQAILETCRALGVRSWIQCRGMLNRVLWIGDVHDPLAQDGFTKVFGAA</sequence>
<evidence type="ECO:0000256" key="1">
    <source>
        <dbReference type="ARBA" id="ARBA00023242"/>
    </source>
</evidence>
<reference evidence="2" key="1">
    <citation type="journal article" date="2021" name="Nat. Commun.">
        <title>Genetic determinants of endophytism in the Arabidopsis root mycobiome.</title>
        <authorList>
            <person name="Mesny F."/>
            <person name="Miyauchi S."/>
            <person name="Thiergart T."/>
            <person name="Pickel B."/>
            <person name="Atanasova L."/>
            <person name="Karlsson M."/>
            <person name="Huettel B."/>
            <person name="Barry K.W."/>
            <person name="Haridas S."/>
            <person name="Chen C."/>
            <person name="Bauer D."/>
            <person name="Andreopoulos W."/>
            <person name="Pangilinan J."/>
            <person name="LaButti K."/>
            <person name="Riley R."/>
            <person name="Lipzen A."/>
            <person name="Clum A."/>
            <person name="Drula E."/>
            <person name="Henrissat B."/>
            <person name="Kohler A."/>
            <person name="Grigoriev I.V."/>
            <person name="Martin F.M."/>
            <person name="Hacquard S."/>
        </authorList>
    </citation>
    <scope>NUCLEOTIDE SEQUENCE</scope>
    <source>
        <strain evidence="2">MPI-CAGE-AT-0023</strain>
    </source>
</reference>